<dbReference type="EMBL" id="BHXA01000189">
    <property type="protein sequence ID" value="GCB53263.1"/>
    <property type="molecule type" value="Genomic_DNA"/>
</dbReference>
<sequence>MGDTTTANDVVTVELVEKVTKKDLNESGSIEGFGPGMMATYWCDVFDTEGKHIGTTVGCMDILYADPESGHLVEHVAEQIRLPDGTIMAWGTMNRSDVLAQKWITYRCQGTSGRYAGLVGTRTWRIQSLEDESYPIVAKMELRGA</sequence>
<dbReference type="PDB" id="8OF7">
    <property type="method" value="X-ray"/>
    <property type="resolution" value="1.66 A"/>
    <property type="chains" value="A/B=1-145"/>
</dbReference>
<reference evidence="1" key="1">
    <citation type="submission" date="2018-10" db="EMBL/GenBank/DDBJ databases">
        <title>Draft Genome Sequence of Streptomyces sp. NL15-2K, a degrader of lignin-derived aromatic compounds isolated from a forest soil.</title>
        <authorList>
            <person name="Nishimura M."/>
            <person name="Kawakami S."/>
            <person name="Otsuka H."/>
        </authorList>
    </citation>
    <scope>NUCLEOTIDE SEQUENCE</scope>
    <source>
        <strain evidence="1">NL15-2K</strain>
    </source>
</reference>
<evidence type="ECO:0000313" key="1">
    <source>
        <dbReference type="EMBL" id="GCB53263.1"/>
    </source>
</evidence>
<protein>
    <submittedName>
        <fullName evidence="1">Rhs family protein</fullName>
    </submittedName>
</protein>
<gene>
    <name evidence="1" type="ORF">SNL152K_10620</name>
</gene>
<proteinExistence type="evidence at protein level"/>
<reference evidence="2" key="2">
    <citation type="journal article" date="2023" name="ChemBioChem">
        <title>Interrogation of an Enzyme Library Reveals the Catalytic Plasticity of Naturally Evolved [4+2] Cyclases.</title>
        <authorList>
            <person name="Zorn K."/>
            <person name="Back C.R."/>
            <person name="Barringer R."/>
            <person name="Chadimova V."/>
            <person name="Manzo-Ruiz M."/>
            <person name="Mbatha S.Z."/>
            <person name="Mobarec J.C."/>
            <person name="Williams S.E."/>
            <person name="van der Kamp M.W."/>
            <person name="Race P.R."/>
            <person name="Willis C.L."/>
            <person name="Hayes M.A."/>
        </authorList>
    </citation>
    <scope>X-RAY CRYSTALLOGRAPHY (1.66 ANGSTROMS) OF 1-145</scope>
</reference>
<accession>A0A401MXE6</accession>
<accession>A0ACD6B9U2</accession>
<organism evidence="1">
    <name type="scientific">Streptomyces sp. NL15-2K</name>
    <dbReference type="NCBI Taxonomy" id="376149"/>
    <lineage>
        <taxon>Bacteria</taxon>
        <taxon>Bacillati</taxon>
        <taxon>Actinomycetota</taxon>
        <taxon>Actinomycetes</taxon>
        <taxon>Kitasatosporales</taxon>
        <taxon>Streptomycetaceae</taxon>
        <taxon>Streptomyces</taxon>
    </lineage>
</organism>
<keyword evidence="2" id="KW-0002">3D-structure</keyword>
<name>A0ACD6B9U2_9ACTN</name>
<evidence type="ECO:0007829" key="2">
    <source>
        <dbReference type="PDB" id="8OF7"/>
    </source>
</evidence>
<comment type="caution">
    <text evidence="1">The sequence shown here is derived from an EMBL/GenBank/DDBJ whole genome shotgun (WGS) entry which is preliminary data.</text>
</comment>